<keyword evidence="1" id="KW-1185">Reference proteome</keyword>
<dbReference type="RefSeq" id="XP_073913866.1">
    <property type="nucleotide sequence ID" value="XM_074057765.1"/>
</dbReference>
<proteinExistence type="predicted"/>
<evidence type="ECO:0000313" key="2">
    <source>
        <dbReference type="RefSeq" id="XP_073913866.1"/>
    </source>
</evidence>
<accession>A0AC58L9P1</accession>
<sequence>MPGCQKKAEAKNDLLVCMNIIDHKQKVEAIIKNMKTISAEVKKMKELSQLLLCDLTLQFTQPMKEEDLKETEQQSPLFEESETPDVFFE</sequence>
<protein>
    <submittedName>
        <fullName evidence="2">Uncharacterized protein</fullName>
    </submittedName>
</protein>
<organism evidence="1 2">
    <name type="scientific">Castor canadensis</name>
    <name type="common">American beaver</name>
    <dbReference type="NCBI Taxonomy" id="51338"/>
    <lineage>
        <taxon>Eukaryota</taxon>
        <taxon>Metazoa</taxon>
        <taxon>Chordata</taxon>
        <taxon>Craniata</taxon>
        <taxon>Vertebrata</taxon>
        <taxon>Euteleostomi</taxon>
        <taxon>Mammalia</taxon>
        <taxon>Eutheria</taxon>
        <taxon>Euarchontoglires</taxon>
        <taxon>Glires</taxon>
        <taxon>Rodentia</taxon>
        <taxon>Castorimorpha</taxon>
        <taxon>Castoridae</taxon>
        <taxon>Castor</taxon>
    </lineage>
</organism>
<gene>
    <name evidence="2" type="primary">C16H5orf58</name>
</gene>
<evidence type="ECO:0000313" key="1">
    <source>
        <dbReference type="Proteomes" id="UP001732720"/>
    </source>
</evidence>
<reference evidence="2" key="1">
    <citation type="submission" date="2025-08" db="UniProtKB">
        <authorList>
            <consortium name="RefSeq"/>
        </authorList>
    </citation>
    <scope>IDENTIFICATION</scope>
</reference>
<dbReference type="Proteomes" id="UP001732720">
    <property type="component" value="Chromosome 16"/>
</dbReference>
<name>A0AC58L9P1_CASCN</name>